<dbReference type="PANTHER" id="PTHR43065:SF16">
    <property type="entry name" value="SENSORY HISTIDINE KINASE_PHOSPHATASE NTRB"/>
    <property type="match status" value="1"/>
</dbReference>
<dbReference type="PROSITE" id="PS50109">
    <property type="entry name" value="HIS_KIN"/>
    <property type="match status" value="1"/>
</dbReference>
<dbReference type="Pfam" id="PF00512">
    <property type="entry name" value="HisKA"/>
    <property type="match status" value="1"/>
</dbReference>
<organism evidence="18 19">
    <name type="scientific">Allopseudospirillum japonicum</name>
    <dbReference type="NCBI Taxonomy" id="64971"/>
    <lineage>
        <taxon>Bacteria</taxon>
        <taxon>Pseudomonadati</taxon>
        <taxon>Pseudomonadota</taxon>
        <taxon>Gammaproteobacteria</taxon>
        <taxon>Oceanospirillales</taxon>
        <taxon>Oceanospirillaceae</taxon>
        <taxon>Allopseudospirillum</taxon>
    </lineage>
</organism>
<dbReference type="SUPFAM" id="SSF55785">
    <property type="entry name" value="PYP-like sensor domain (PAS domain)"/>
    <property type="match status" value="1"/>
</dbReference>
<evidence type="ECO:0000256" key="11">
    <source>
        <dbReference type="ARBA" id="ARBA00037696"/>
    </source>
</evidence>
<keyword evidence="19" id="KW-1185">Reference proteome</keyword>
<evidence type="ECO:0000256" key="9">
    <source>
        <dbReference type="ARBA" id="ARBA00023012"/>
    </source>
</evidence>
<keyword evidence="3" id="KW-0597">Phosphoprotein</keyword>
<keyword evidence="6 18" id="KW-0418">Kinase</keyword>
<dbReference type="Gene3D" id="3.30.565.10">
    <property type="entry name" value="Histidine kinase-like ATPase, C-terminal domain"/>
    <property type="match status" value="1"/>
</dbReference>
<evidence type="ECO:0000256" key="13">
    <source>
        <dbReference type="ARBA" id="ARBA00042313"/>
    </source>
</evidence>
<dbReference type="InterPro" id="IPR036890">
    <property type="entry name" value="HATPase_C_sf"/>
</dbReference>
<keyword evidence="4" id="KW-0808">Transferase</keyword>
<evidence type="ECO:0000256" key="2">
    <source>
        <dbReference type="ARBA" id="ARBA00012438"/>
    </source>
</evidence>
<evidence type="ECO:0000256" key="6">
    <source>
        <dbReference type="ARBA" id="ARBA00022777"/>
    </source>
</evidence>
<dbReference type="SMART" id="SM00387">
    <property type="entry name" value="HATPase_c"/>
    <property type="match status" value="1"/>
</dbReference>
<evidence type="ECO:0000313" key="18">
    <source>
        <dbReference type="EMBL" id="SEI66684.1"/>
    </source>
</evidence>
<dbReference type="GO" id="GO:0016787">
    <property type="term" value="F:hydrolase activity"/>
    <property type="evidence" value="ECO:0007669"/>
    <property type="project" value="UniProtKB-KW"/>
</dbReference>
<dbReference type="GO" id="GO:0005524">
    <property type="term" value="F:ATP binding"/>
    <property type="evidence" value="ECO:0007669"/>
    <property type="project" value="UniProtKB-KW"/>
</dbReference>
<dbReference type="InterPro" id="IPR003661">
    <property type="entry name" value="HisK_dim/P_dom"/>
</dbReference>
<dbReference type="InterPro" id="IPR036097">
    <property type="entry name" value="HisK_dim/P_sf"/>
</dbReference>
<dbReference type="CDD" id="cd00082">
    <property type="entry name" value="HisKA"/>
    <property type="match status" value="1"/>
</dbReference>
<dbReference type="EMBL" id="FNYH01000007">
    <property type="protein sequence ID" value="SEI66684.1"/>
    <property type="molecule type" value="Genomic_DNA"/>
</dbReference>
<dbReference type="Gene3D" id="1.10.287.130">
    <property type="match status" value="1"/>
</dbReference>
<dbReference type="InterPro" id="IPR005467">
    <property type="entry name" value="His_kinase_dom"/>
</dbReference>
<keyword evidence="7" id="KW-0378">Hydrolase</keyword>
<feature type="domain" description="PAS" evidence="17">
    <location>
        <begin position="4"/>
        <end position="60"/>
    </location>
</feature>
<evidence type="ECO:0000256" key="7">
    <source>
        <dbReference type="ARBA" id="ARBA00022801"/>
    </source>
</evidence>
<evidence type="ECO:0000256" key="4">
    <source>
        <dbReference type="ARBA" id="ARBA00022679"/>
    </source>
</evidence>
<comment type="catalytic activity">
    <reaction evidence="1">
        <text>ATP + protein L-histidine = ADP + protein N-phospho-L-histidine.</text>
        <dbReference type="EC" id="2.7.13.3"/>
    </reaction>
</comment>
<proteinExistence type="predicted"/>
<dbReference type="PANTHER" id="PTHR43065">
    <property type="entry name" value="SENSOR HISTIDINE KINASE"/>
    <property type="match status" value="1"/>
</dbReference>
<evidence type="ECO:0000256" key="14">
    <source>
        <dbReference type="ARBA" id="ARBA00043094"/>
    </source>
</evidence>
<dbReference type="GO" id="GO:0000155">
    <property type="term" value="F:phosphorelay sensor kinase activity"/>
    <property type="evidence" value="ECO:0007669"/>
    <property type="project" value="InterPro"/>
</dbReference>
<dbReference type="Gene3D" id="3.30.450.20">
    <property type="entry name" value="PAS domain"/>
    <property type="match status" value="1"/>
</dbReference>
<dbReference type="GO" id="GO:0006355">
    <property type="term" value="P:regulation of DNA-templated transcription"/>
    <property type="evidence" value="ECO:0007669"/>
    <property type="project" value="InterPro"/>
</dbReference>
<dbReference type="InterPro" id="IPR004358">
    <property type="entry name" value="Sig_transdc_His_kin-like_C"/>
</dbReference>
<dbReference type="PRINTS" id="PR00344">
    <property type="entry name" value="BCTRLSENSOR"/>
</dbReference>
<protein>
    <recommendedName>
        <fullName evidence="12">Sensory histidine kinase/phosphatase NtrB</fullName>
        <ecNumber evidence="2">2.7.13.3</ecNumber>
    </recommendedName>
    <alternativeName>
        <fullName evidence="13">Nitrogen regulation protein NR(II)</fullName>
    </alternativeName>
    <alternativeName>
        <fullName evidence="14">Nitrogen regulator II</fullName>
    </alternativeName>
</protein>
<dbReference type="EC" id="2.7.13.3" evidence="2"/>
<dbReference type="RefSeq" id="WP_093309575.1">
    <property type="nucleotide sequence ID" value="NZ_FNYH01000007.1"/>
</dbReference>
<dbReference type="InterPro" id="IPR013767">
    <property type="entry name" value="PAS_fold"/>
</dbReference>
<dbReference type="Proteomes" id="UP000242999">
    <property type="component" value="Unassembled WGS sequence"/>
</dbReference>
<evidence type="ECO:0000313" key="19">
    <source>
        <dbReference type="Proteomes" id="UP000242999"/>
    </source>
</evidence>
<comment type="function">
    <text evidence="11">Member of the two-component regulatory system NtrB/NtrC, which controls expression of the nitrogen-regulated (ntr) genes in response to nitrogen limitation. Under conditions of nitrogen limitation, NtrB autophosphorylates and transfers the phosphoryl group to NtrC. In the presence of nitrogen, acts as a phosphatase that dephosphorylates and inactivates NtrC.</text>
</comment>
<dbReference type="InterPro" id="IPR003594">
    <property type="entry name" value="HATPase_dom"/>
</dbReference>
<name>A0A1H6SLB1_9GAMM</name>
<keyword evidence="10" id="KW-0535">Nitrogen fixation</keyword>
<evidence type="ECO:0000256" key="5">
    <source>
        <dbReference type="ARBA" id="ARBA00022741"/>
    </source>
</evidence>
<gene>
    <name evidence="18" type="ORF">SAMN05421831_1079</name>
</gene>
<dbReference type="OrthoDB" id="9789238at2"/>
<keyword evidence="8" id="KW-0067">ATP-binding</keyword>
<dbReference type="Pfam" id="PF00989">
    <property type="entry name" value="PAS"/>
    <property type="match status" value="1"/>
</dbReference>
<dbReference type="AlphaFoldDB" id="A0A1H6SLB1"/>
<feature type="region of interest" description="Disordered" evidence="15">
    <location>
        <begin position="354"/>
        <end position="373"/>
    </location>
</feature>
<dbReference type="InterPro" id="IPR000014">
    <property type="entry name" value="PAS"/>
</dbReference>
<evidence type="ECO:0000256" key="3">
    <source>
        <dbReference type="ARBA" id="ARBA00022553"/>
    </source>
</evidence>
<evidence type="ECO:0000256" key="8">
    <source>
        <dbReference type="ARBA" id="ARBA00022840"/>
    </source>
</evidence>
<evidence type="ECO:0000259" key="16">
    <source>
        <dbReference type="PROSITE" id="PS50109"/>
    </source>
</evidence>
<feature type="domain" description="Histidine kinase" evidence="16">
    <location>
        <begin position="139"/>
        <end position="355"/>
    </location>
</feature>
<evidence type="ECO:0000256" key="1">
    <source>
        <dbReference type="ARBA" id="ARBA00000085"/>
    </source>
</evidence>
<dbReference type="NCBIfam" id="NF008293">
    <property type="entry name" value="PRK11073.1"/>
    <property type="match status" value="1"/>
</dbReference>
<dbReference type="SMART" id="SM00388">
    <property type="entry name" value="HisKA"/>
    <property type="match status" value="1"/>
</dbReference>
<dbReference type="SMART" id="SM00091">
    <property type="entry name" value="PAS"/>
    <property type="match status" value="1"/>
</dbReference>
<keyword evidence="5" id="KW-0547">Nucleotide-binding</keyword>
<dbReference type="PROSITE" id="PS50112">
    <property type="entry name" value="PAS"/>
    <property type="match status" value="1"/>
</dbReference>
<evidence type="ECO:0000259" key="17">
    <source>
        <dbReference type="PROSITE" id="PS50112"/>
    </source>
</evidence>
<dbReference type="CDD" id="cd00130">
    <property type="entry name" value="PAS"/>
    <property type="match status" value="1"/>
</dbReference>
<accession>A0A1H6SLB1</accession>
<dbReference type="STRING" id="64971.SAMN05421831_1079"/>
<dbReference type="InterPro" id="IPR035965">
    <property type="entry name" value="PAS-like_dom_sf"/>
</dbReference>
<dbReference type="Pfam" id="PF02518">
    <property type="entry name" value="HATPase_c"/>
    <property type="match status" value="1"/>
</dbReference>
<reference evidence="19" key="1">
    <citation type="submission" date="2016-10" db="EMBL/GenBank/DDBJ databases">
        <authorList>
            <person name="Varghese N."/>
            <person name="Submissions S."/>
        </authorList>
    </citation>
    <scope>NUCLEOTIDE SEQUENCE [LARGE SCALE GENOMIC DNA]</scope>
    <source>
        <strain evidence="19">DSM 7165</strain>
    </source>
</reference>
<evidence type="ECO:0000256" key="12">
    <source>
        <dbReference type="ARBA" id="ARBA00039567"/>
    </source>
</evidence>
<sequence>MHLHPEFARQLLDNLSTAILLLDAKLNIQYLNPAAEMLLAASLARTSGQPLYQVFTEPEEGLDTLEASTISGHPFTKREAVLLLHNGDQVIVDYTVNPLPEKHQSPLLVEIYPRNRVLRISREEDLLAKQETVRVLVRGLAHEVKNPLGGLRGAAQLLERALPSPELKEYTQIIISEADRLRNLVDRMLGPRQPLQKDSVNIHAVLERVHTLIKAEAGDQVRFVRDYDPSLPEFLGDQEQLLQALLNIVRNALQAVQEAGQANGRIVLRTRAKRQFTLGQERHRLIGQVKIIDNGPGIPADILEKIFYPMVSGRAQGTGLGLSIAQSILQQHQGLIECRSEVGHTEFTLLIPLDQSQPTQDKPESSGTSVFNS</sequence>
<keyword evidence="9" id="KW-0902">Two-component regulatory system</keyword>
<dbReference type="SUPFAM" id="SSF55874">
    <property type="entry name" value="ATPase domain of HSP90 chaperone/DNA topoisomerase II/histidine kinase"/>
    <property type="match status" value="1"/>
</dbReference>
<evidence type="ECO:0000256" key="10">
    <source>
        <dbReference type="ARBA" id="ARBA00023231"/>
    </source>
</evidence>
<evidence type="ECO:0000256" key="15">
    <source>
        <dbReference type="SAM" id="MobiDB-lite"/>
    </source>
</evidence>
<dbReference type="SUPFAM" id="SSF47384">
    <property type="entry name" value="Homodimeric domain of signal transducing histidine kinase"/>
    <property type="match status" value="1"/>
</dbReference>